<evidence type="ECO:0000256" key="10">
    <source>
        <dbReference type="SAM" id="Phobius"/>
    </source>
</evidence>
<keyword evidence="11" id="KW-0732">Signal</keyword>
<evidence type="ECO:0000256" key="11">
    <source>
        <dbReference type="SAM" id="SignalP"/>
    </source>
</evidence>
<feature type="signal peptide" evidence="11">
    <location>
        <begin position="1"/>
        <end position="19"/>
    </location>
</feature>
<dbReference type="Gene3D" id="1.10.287.70">
    <property type="match status" value="1"/>
</dbReference>
<dbReference type="InterPro" id="IPR052192">
    <property type="entry name" value="Insect_Ionotropic_Sensory_Rcpt"/>
</dbReference>
<comment type="similarity">
    <text evidence="2">Belongs to the glutamate-gated ion channel (TC 1.A.10.1) family.</text>
</comment>
<dbReference type="GO" id="GO:0050906">
    <property type="term" value="P:detection of stimulus involved in sensory perception"/>
    <property type="evidence" value="ECO:0007669"/>
    <property type="project" value="UniProtKB-ARBA"/>
</dbReference>
<evidence type="ECO:0000256" key="5">
    <source>
        <dbReference type="ARBA" id="ARBA00022989"/>
    </source>
</evidence>
<evidence type="ECO:0000256" key="6">
    <source>
        <dbReference type="ARBA" id="ARBA00023136"/>
    </source>
</evidence>
<accession>A0A3Q8HDG9</accession>
<dbReference type="Pfam" id="PF00060">
    <property type="entry name" value="Lig_chan"/>
    <property type="match status" value="1"/>
</dbReference>
<evidence type="ECO:0000256" key="8">
    <source>
        <dbReference type="ARBA" id="ARBA00023180"/>
    </source>
</evidence>
<sequence>MATGVELLLASICFNATFCDFFYDNTFEREKLDKRQMQLLKDDLNGKHVKIGTYNNFPLSWVDSTPDGKLVGRGLSFILVDILQKRFNFTYDIVLPKKNFEYGGDDAEDSLIGLINNTQVDFGAAFLPTLYDYQSMVEFSTGLDEGIWMMMLKRPKESAAGSGLLAPFEYHVWFLILAAVVSYGPCITLLTRLRSKLVPDMEKHITISPSVWFVYGAFIKQGTTLSPGANTTRVLFATWWLFIILLSAFYTANLTAFLTLSKFTLDIENPQDLYKKNYRWLANEHGTVQFVVEDVNEDLHYLSAMIVNGRAEFRSVSNVTDYLPLVSKGAVLVLEQTAIDHLMYNDYLAEARQGIAETDRCTYVVAPNPFMRKMRAFAYPRNSTFKRLFDPVLTHIVAAGIIKHLLHRDLPSTKICPLDLQSKDRKLQNSDLLMTYLIMVAGLAAAAVTFIGELVIRKYSHSIKRIRPADDNKRKKSKSKKIKWEKTSADSHPPPYESLFGPNSMYKDSEDKQYRIINGREYYEVRTVSGDKRLIPVRTPSALLWNH</sequence>
<feature type="transmembrane region" description="Helical" evidence="10">
    <location>
        <begin position="170"/>
        <end position="191"/>
    </location>
</feature>
<evidence type="ECO:0000313" key="13">
    <source>
        <dbReference type="EMBL" id="AXY83441.1"/>
    </source>
</evidence>
<keyword evidence="8" id="KW-0325">Glycoprotein</keyword>
<organism evidence="13">
    <name type="scientific">Conopomorpha sinensis</name>
    <name type="common">litch fruit borer</name>
    <dbReference type="NCBI Taxonomy" id="940481"/>
    <lineage>
        <taxon>Eukaryota</taxon>
        <taxon>Metazoa</taxon>
        <taxon>Ecdysozoa</taxon>
        <taxon>Arthropoda</taxon>
        <taxon>Hexapoda</taxon>
        <taxon>Insecta</taxon>
        <taxon>Pterygota</taxon>
        <taxon>Neoptera</taxon>
        <taxon>Endopterygota</taxon>
        <taxon>Lepidoptera</taxon>
        <taxon>Glossata</taxon>
        <taxon>Ditrysia</taxon>
        <taxon>Tineoidea</taxon>
        <taxon>Gracillariidae</taxon>
        <taxon>Conopomorpha</taxon>
    </lineage>
</organism>
<feature type="region of interest" description="Disordered" evidence="9">
    <location>
        <begin position="467"/>
        <end position="502"/>
    </location>
</feature>
<dbReference type="EMBL" id="MF625614">
    <property type="protein sequence ID" value="AXY83441.1"/>
    <property type="molecule type" value="mRNA"/>
</dbReference>
<dbReference type="SUPFAM" id="SSF53850">
    <property type="entry name" value="Periplasmic binding protein-like II"/>
    <property type="match status" value="1"/>
</dbReference>
<dbReference type="GO" id="GO:0005886">
    <property type="term" value="C:plasma membrane"/>
    <property type="evidence" value="ECO:0007669"/>
    <property type="project" value="UniProtKB-SubCell"/>
</dbReference>
<feature type="chain" id="PRO_5018607376" evidence="11">
    <location>
        <begin position="20"/>
        <end position="547"/>
    </location>
</feature>
<feature type="transmembrane region" description="Helical" evidence="10">
    <location>
        <begin position="239"/>
        <end position="260"/>
    </location>
</feature>
<keyword evidence="3" id="KW-1003">Cell membrane</keyword>
<dbReference type="AlphaFoldDB" id="A0A3Q8HDG9"/>
<evidence type="ECO:0000256" key="7">
    <source>
        <dbReference type="ARBA" id="ARBA00023170"/>
    </source>
</evidence>
<protein>
    <submittedName>
        <fullName evidence="13">Putative ionotropic receptor 14</fullName>
    </submittedName>
</protein>
<comment type="subcellular location">
    <subcellularLocation>
        <location evidence="1">Cell membrane</location>
        <topology evidence="1">Multi-pass membrane protein</topology>
    </subcellularLocation>
</comment>
<keyword evidence="6 10" id="KW-0472">Membrane</keyword>
<dbReference type="InterPro" id="IPR001320">
    <property type="entry name" value="Iontro_rcpt_C"/>
</dbReference>
<evidence type="ECO:0000256" key="3">
    <source>
        <dbReference type="ARBA" id="ARBA00022475"/>
    </source>
</evidence>
<dbReference type="PANTHER" id="PTHR42643:SF24">
    <property type="entry name" value="IONOTROPIC RECEPTOR 60A"/>
    <property type="match status" value="1"/>
</dbReference>
<keyword evidence="5 10" id="KW-1133">Transmembrane helix</keyword>
<dbReference type="Gene3D" id="3.40.190.10">
    <property type="entry name" value="Periplasmic binding protein-like II"/>
    <property type="match status" value="1"/>
</dbReference>
<dbReference type="PANTHER" id="PTHR42643">
    <property type="entry name" value="IONOTROPIC RECEPTOR 20A-RELATED"/>
    <property type="match status" value="1"/>
</dbReference>
<name>A0A3Q8HDG9_9NEOP</name>
<dbReference type="GO" id="GO:0015276">
    <property type="term" value="F:ligand-gated monoatomic ion channel activity"/>
    <property type="evidence" value="ECO:0007669"/>
    <property type="project" value="InterPro"/>
</dbReference>
<evidence type="ECO:0000256" key="2">
    <source>
        <dbReference type="ARBA" id="ARBA00008685"/>
    </source>
</evidence>
<evidence type="ECO:0000256" key="9">
    <source>
        <dbReference type="SAM" id="MobiDB-lite"/>
    </source>
</evidence>
<evidence type="ECO:0000259" key="12">
    <source>
        <dbReference type="Pfam" id="PF00060"/>
    </source>
</evidence>
<proteinExistence type="evidence at transcript level"/>
<evidence type="ECO:0000256" key="4">
    <source>
        <dbReference type="ARBA" id="ARBA00022692"/>
    </source>
</evidence>
<evidence type="ECO:0000256" key="1">
    <source>
        <dbReference type="ARBA" id="ARBA00004651"/>
    </source>
</evidence>
<keyword evidence="4 10" id="KW-0812">Transmembrane</keyword>
<feature type="domain" description="Ionotropic glutamate receptor C-terminal" evidence="12">
    <location>
        <begin position="170"/>
        <end position="443"/>
    </location>
</feature>
<reference evidence="13" key="1">
    <citation type="submission" date="2017-08" db="EMBL/GenBank/DDBJ databases">
        <title>Analysis of the Antennal Transcriptome and Chemosensory-related Genes of Conopomorpha sinensis Bradley (Lepidoptera: Gracilariidae).</title>
        <authorList>
            <person name="Li P."/>
            <person name="Liu Y."/>
            <person name="Wang S."/>
            <person name="Sun H."/>
        </authorList>
    </citation>
    <scope>NUCLEOTIDE SEQUENCE</scope>
</reference>
<feature type="transmembrane region" description="Helical" evidence="10">
    <location>
        <begin position="433"/>
        <end position="456"/>
    </location>
</feature>
<keyword evidence="7 13" id="KW-0675">Receptor</keyword>